<accession>A0A498C8W7</accession>
<dbReference type="PROSITE" id="PS50075">
    <property type="entry name" value="CARRIER"/>
    <property type="match status" value="1"/>
</dbReference>
<feature type="region of interest" description="Disordered" evidence="5">
    <location>
        <begin position="1"/>
        <end position="34"/>
    </location>
</feature>
<dbReference type="InterPro" id="IPR009081">
    <property type="entry name" value="PP-bd_ACP"/>
</dbReference>
<name>A0A498C8W7_9GAMM</name>
<keyword evidence="8" id="KW-1185">Reference proteome</keyword>
<evidence type="ECO:0000256" key="2">
    <source>
        <dbReference type="ARBA" id="ARBA00006432"/>
    </source>
</evidence>
<dbReference type="FunFam" id="1.10.1200.10:FF:000005">
    <property type="entry name" value="Nonribosomal peptide synthetase 1"/>
    <property type="match status" value="1"/>
</dbReference>
<dbReference type="SUPFAM" id="SSF52777">
    <property type="entry name" value="CoA-dependent acyltransferases"/>
    <property type="match status" value="2"/>
</dbReference>
<dbReference type="Pfam" id="PF13193">
    <property type="entry name" value="AMP-binding_C"/>
    <property type="match status" value="1"/>
</dbReference>
<dbReference type="Pfam" id="PF00501">
    <property type="entry name" value="AMP-binding"/>
    <property type="match status" value="1"/>
</dbReference>
<dbReference type="NCBIfam" id="TIGR01733">
    <property type="entry name" value="AA-adenyl-dom"/>
    <property type="match status" value="1"/>
</dbReference>
<dbReference type="GO" id="GO:0031177">
    <property type="term" value="F:phosphopantetheine binding"/>
    <property type="evidence" value="ECO:0007669"/>
    <property type="project" value="InterPro"/>
</dbReference>
<dbReference type="InterPro" id="IPR029058">
    <property type="entry name" value="AB_hydrolase_fold"/>
</dbReference>
<dbReference type="AlphaFoldDB" id="A0A498C8W7"/>
<dbReference type="SMART" id="SM00823">
    <property type="entry name" value="PKS_PP"/>
    <property type="match status" value="1"/>
</dbReference>
<dbReference type="InterPro" id="IPR020845">
    <property type="entry name" value="AMP-binding_CS"/>
</dbReference>
<dbReference type="Gene3D" id="3.30.300.30">
    <property type="match status" value="1"/>
</dbReference>
<proteinExistence type="inferred from homology"/>
<comment type="caution">
    <text evidence="7">The sequence shown here is derived from an EMBL/GenBank/DDBJ whole genome shotgun (WGS) entry which is preliminary data.</text>
</comment>
<dbReference type="InterPro" id="IPR023213">
    <property type="entry name" value="CAT-like_dom_sf"/>
</dbReference>
<feature type="domain" description="Carrier" evidence="6">
    <location>
        <begin position="556"/>
        <end position="630"/>
    </location>
</feature>
<dbReference type="PROSITE" id="PS00455">
    <property type="entry name" value="AMP_BINDING"/>
    <property type="match status" value="1"/>
</dbReference>
<dbReference type="Gene3D" id="3.30.559.10">
    <property type="entry name" value="Chloramphenicol acetyltransferase-like domain"/>
    <property type="match status" value="1"/>
</dbReference>
<dbReference type="PANTHER" id="PTHR45527">
    <property type="entry name" value="NONRIBOSOMAL PEPTIDE SYNTHETASE"/>
    <property type="match status" value="1"/>
</dbReference>
<evidence type="ECO:0000313" key="8">
    <source>
        <dbReference type="Proteomes" id="UP000275461"/>
    </source>
</evidence>
<dbReference type="SUPFAM" id="SSF47336">
    <property type="entry name" value="ACP-like"/>
    <property type="match status" value="1"/>
</dbReference>
<dbReference type="InterPro" id="IPR020806">
    <property type="entry name" value="PKS_PP-bd"/>
</dbReference>
<keyword evidence="3" id="KW-0596">Phosphopantetheine</keyword>
<dbReference type="FunFam" id="3.40.50.980:FF:000001">
    <property type="entry name" value="Non-ribosomal peptide synthetase"/>
    <property type="match status" value="1"/>
</dbReference>
<evidence type="ECO:0000256" key="5">
    <source>
        <dbReference type="SAM" id="MobiDB-lite"/>
    </source>
</evidence>
<dbReference type="InterPro" id="IPR001242">
    <property type="entry name" value="Condensation_dom"/>
</dbReference>
<reference evidence="7 8" key="1">
    <citation type="submission" date="2018-10" db="EMBL/GenBank/DDBJ databases">
        <title>Genomic Encyclopedia of Type Strains, Phase IV (KMG-IV): sequencing the most valuable type-strain genomes for metagenomic binning, comparative biology and taxonomic classification.</title>
        <authorList>
            <person name="Goeker M."/>
        </authorList>
    </citation>
    <scope>NUCLEOTIDE SEQUENCE [LARGE SCALE GENOMIC DNA]</scope>
    <source>
        <strain evidence="7 8">DSM 12769</strain>
    </source>
</reference>
<dbReference type="Proteomes" id="UP000275461">
    <property type="component" value="Unassembled WGS sequence"/>
</dbReference>
<comment type="similarity">
    <text evidence="2">Belongs to the ATP-dependent AMP-binding enzyme family.</text>
</comment>
<dbReference type="Gene3D" id="3.30.559.30">
    <property type="entry name" value="Nonribosomal peptide synthetase, condensation domain"/>
    <property type="match status" value="1"/>
</dbReference>
<dbReference type="GO" id="GO:0043041">
    <property type="term" value="P:amino acid activation for nonribosomal peptide biosynthetic process"/>
    <property type="evidence" value="ECO:0007669"/>
    <property type="project" value="TreeGrafter"/>
</dbReference>
<dbReference type="EMBL" id="RCDA01000001">
    <property type="protein sequence ID" value="RLK51637.1"/>
    <property type="molecule type" value="Genomic_DNA"/>
</dbReference>
<dbReference type="InterPro" id="IPR036736">
    <property type="entry name" value="ACP-like_sf"/>
</dbReference>
<dbReference type="InterPro" id="IPR045851">
    <property type="entry name" value="AMP-bd_C_sf"/>
</dbReference>
<dbReference type="InterPro" id="IPR000873">
    <property type="entry name" value="AMP-dep_synth/lig_dom"/>
</dbReference>
<dbReference type="PANTHER" id="PTHR45527:SF1">
    <property type="entry name" value="FATTY ACID SYNTHASE"/>
    <property type="match status" value="1"/>
</dbReference>
<evidence type="ECO:0000313" key="7">
    <source>
        <dbReference type="EMBL" id="RLK51637.1"/>
    </source>
</evidence>
<dbReference type="InterPro" id="IPR010071">
    <property type="entry name" value="AA_adenyl_dom"/>
</dbReference>
<keyword evidence="4" id="KW-0597">Phosphoprotein</keyword>
<evidence type="ECO:0000256" key="1">
    <source>
        <dbReference type="ARBA" id="ARBA00001957"/>
    </source>
</evidence>
<dbReference type="Pfam" id="PF00550">
    <property type="entry name" value="PP-binding"/>
    <property type="match status" value="1"/>
</dbReference>
<dbReference type="CDD" id="cd05930">
    <property type="entry name" value="A_NRPS"/>
    <property type="match status" value="1"/>
</dbReference>
<dbReference type="Gene3D" id="3.40.50.12780">
    <property type="entry name" value="N-terminal domain of ligase-like"/>
    <property type="match status" value="1"/>
</dbReference>
<dbReference type="Gene3D" id="3.40.50.1820">
    <property type="entry name" value="alpha/beta hydrolase"/>
    <property type="match status" value="1"/>
</dbReference>
<dbReference type="FunFam" id="3.30.300.30:FF:000010">
    <property type="entry name" value="Enterobactin synthetase component F"/>
    <property type="match status" value="1"/>
</dbReference>
<comment type="cofactor">
    <cofactor evidence="1">
        <name>pantetheine 4'-phosphate</name>
        <dbReference type="ChEBI" id="CHEBI:47942"/>
    </cofactor>
</comment>
<evidence type="ECO:0000256" key="3">
    <source>
        <dbReference type="ARBA" id="ARBA00022450"/>
    </source>
</evidence>
<gene>
    <name evidence="7" type="ORF">DFR31_1581</name>
</gene>
<dbReference type="Pfam" id="PF00668">
    <property type="entry name" value="Condensation"/>
    <property type="match status" value="1"/>
</dbReference>
<protein>
    <submittedName>
        <fullName evidence="7">Amino acid adenylation domain-containing protein</fullName>
    </submittedName>
</protein>
<dbReference type="InterPro" id="IPR042099">
    <property type="entry name" value="ANL_N_sf"/>
</dbReference>
<dbReference type="GO" id="GO:0005737">
    <property type="term" value="C:cytoplasm"/>
    <property type="evidence" value="ECO:0007669"/>
    <property type="project" value="TreeGrafter"/>
</dbReference>
<evidence type="ECO:0000256" key="4">
    <source>
        <dbReference type="ARBA" id="ARBA00022553"/>
    </source>
</evidence>
<dbReference type="OrthoDB" id="9757559at2"/>
<dbReference type="SUPFAM" id="SSF56801">
    <property type="entry name" value="Acetyl-CoA synthetase-like"/>
    <property type="match status" value="1"/>
</dbReference>
<sequence length="1122" mass="124517">MSLDDSRTRPWLRGSLHTGSAAEPSEVSQRAVPTREVPLPFTTMDVDHTVPGRFERVAQRFGDRLAVRSPTTQWTYAQLEQRANGIAQAIYAACPEPGTRVGLLFPHDAPMVAAMLGALKAGATYVPLDPALPSERLQFMLADSEASLLLTDGDNATLAASLAQESQRVIKTDDLDNSAPLTSTVGPDDYAYILYTSGSTGQPKGILQSHRNLLHHIRVWTEALDITHRDRMSLASAFTWDSSLQDAYGALLNGATSYIFDVRDQGFDRLADLVVAERLTICHLAVPVYRNLMRVLARRQERPAVRAMALGADMVHQADMDAFREWFPDEAILVNAYGATESTTGTIYRIDKTTQVPCYPLPIGTPVDNTAVTLVGDDGHPVDPGDTGEITLTSRHVALGYLNKPELTAEKFQRHEDVPHVRTYRTGDLGRQLPDGNLILLGRRDNQVKVRGIRVDLGEVESALVQHPDIQEAIVLDVAHPSGDKRLVGYIVPRANKAPATEQVRAFLGERLPEYMLPSSLIVLEAMPLTPNGKIDRKAMPAPDWRARNLDTPYLAPRDTQEALLAEVFSEVLGVEPIGVNDNFFALGGDSIQALNIVLTAEARGLRITPHQVFSHPTVAQLAYLDRETPRPDEAGPTQGRAANDQLAQWNALRQRLPEPDQVDQVYPLSPTQKGIYFQCLMARKDSGIYKEQTRLTLSGQLDPDLFAAAWDHLIACHAVLRTAFVRRGLGQPHQVVQHQAPVPLEIRDWRERSASEEETALKRLEAEEIRQGFKLGQAPLMRLVLVRTGAHRHELIWTYHHIILDGWSESLLIQDLLGTYDALHQGREPNLPARAPYRDFIQWVHNRSPGEGPETFWKDLLRGFKQPATMLAEAIDQSSNDPIDDFATATIDLDGQALDGVSRQFRVSVSTLMQGIWAAVLAQACNTDDVVYGTIASGREQGPKGIADMIGLTVNTLPMRVRLTRYADISDWLQDLQRGLLEVRQHATSDLGDIERLSEVSSDRLPLFESTFVYLNLPGIPQDGQGALTIEQRAYRSVPHFPLTLFVEPGNRLRIRAAYRQDAFSRAYIEALLNAVQALSSEITQGSPRRLEDWMPAAYRALSNSYKAGRFAVPGSWPVNR</sequence>
<evidence type="ECO:0000259" key="6">
    <source>
        <dbReference type="PROSITE" id="PS50075"/>
    </source>
</evidence>
<dbReference type="InterPro" id="IPR025110">
    <property type="entry name" value="AMP-bd_C"/>
</dbReference>
<dbReference type="GO" id="GO:0044550">
    <property type="term" value="P:secondary metabolite biosynthetic process"/>
    <property type="evidence" value="ECO:0007669"/>
    <property type="project" value="TreeGrafter"/>
</dbReference>
<dbReference type="GO" id="GO:0003824">
    <property type="term" value="F:catalytic activity"/>
    <property type="evidence" value="ECO:0007669"/>
    <property type="project" value="InterPro"/>
</dbReference>
<organism evidence="7 8">
    <name type="scientific">Alkalispirillum mobile</name>
    <dbReference type="NCBI Taxonomy" id="85925"/>
    <lineage>
        <taxon>Bacteria</taxon>
        <taxon>Pseudomonadati</taxon>
        <taxon>Pseudomonadota</taxon>
        <taxon>Gammaproteobacteria</taxon>
        <taxon>Chromatiales</taxon>
        <taxon>Ectothiorhodospiraceae</taxon>
        <taxon>Alkalispirillum</taxon>
    </lineage>
</organism>